<feature type="transmembrane region" description="Helical" evidence="1">
    <location>
        <begin position="193"/>
        <end position="219"/>
    </location>
</feature>
<dbReference type="OrthoDB" id="208020at2"/>
<protein>
    <submittedName>
        <fullName evidence="2">Uncharacterized protein</fullName>
    </submittedName>
</protein>
<feature type="transmembrane region" description="Helical" evidence="1">
    <location>
        <begin position="231"/>
        <end position="250"/>
    </location>
</feature>
<evidence type="ECO:0000313" key="3">
    <source>
        <dbReference type="Proteomes" id="UP000187735"/>
    </source>
</evidence>
<keyword evidence="1" id="KW-1133">Transmembrane helix</keyword>
<organism evidence="2 3">
    <name type="scientific">Fuerstiella marisgermanici</name>
    <dbReference type="NCBI Taxonomy" id="1891926"/>
    <lineage>
        <taxon>Bacteria</taxon>
        <taxon>Pseudomonadati</taxon>
        <taxon>Planctomycetota</taxon>
        <taxon>Planctomycetia</taxon>
        <taxon>Planctomycetales</taxon>
        <taxon>Planctomycetaceae</taxon>
        <taxon>Fuerstiella</taxon>
    </lineage>
</organism>
<dbReference type="RefSeq" id="WP_077024599.1">
    <property type="nucleotide sequence ID" value="NZ_CP017641.1"/>
</dbReference>
<keyword evidence="1" id="KW-0812">Transmembrane</keyword>
<keyword evidence="3" id="KW-1185">Reference proteome</keyword>
<gene>
    <name evidence="2" type="ORF">Fuma_02690</name>
</gene>
<reference evidence="2 3" key="1">
    <citation type="journal article" date="2016" name="Front. Microbiol.">
        <title>Fuerstia marisgermanicae gen. nov., sp. nov., an Unusual Member of the Phylum Planctomycetes from the German Wadden Sea.</title>
        <authorList>
            <person name="Kohn T."/>
            <person name="Heuer A."/>
            <person name="Jogler M."/>
            <person name="Vollmers J."/>
            <person name="Boedeker C."/>
            <person name="Bunk B."/>
            <person name="Rast P."/>
            <person name="Borchert D."/>
            <person name="Glockner I."/>
            <person name="Freese H.M."/>
            <person name="Klenk H.P."/>
            <person name="Overmann J."/>
            <person name="Kaster A.K."/>
            <person name="Rohde M."/>
            <person name="Wiegand S."/>
            <person name="Jogler C."/>
        </authorList>
    </citation>
    <scope>NUCLEOTIDE SEQUENCE [LARGE SCALE GENOMIC DNA]</scope>
    <source>
        <strain evidence="2 3">NH11</strain>
    </source>
</reference>
<dbReference type="InterPro" id="IPR027417">
    <property type="entry name" value="P-loop_NTPase"/>
</dbReference>
<dbReference type="SUPFAM" id="SSF52540">
    <property type="entry name" value="P-loop containing nucleoside triphosphate hydrolases"/>
    <property type="match status" value="1"/>
</dbReference>
<dbReference type="EMBL" id="CP017641">
    <property type="protein sequence ID" value="APZ93074.1"/>
    <property type="molecule type" value="Genomic_DNA"/>
</dbReference>
<evidence type="ECO:0000313" key="2">
    <source>
        <dbReference type="EMBL" id="APZ93074.1"/>
    </source>
</evidence>
<dbReference type="AlphaFoldDB" id="A0A1P8WGA8"/>
<sequence>MKIQQFLEHYGVRINPFSQEDAQSDHIFQKHCAATIYHPAWDKVLGDFDNPSTSIVFGEKGAGKTAIRLQLINAIDEHNTQHPQERAFVISYDDLNPFLDTFRDRLRGRKRNADNALKEWRLWDHMDALLTLSTRRLCNVIADEHSTDPDINLQQLKDLSRLRKRDLLMLAAFYDQSSDQSHWRRWKRIKWRIGFLGLSIYWRFLLGVLVTLATLAFALRDAPAEGLRELAALKAWWIYAVIAAGWAPWLKRNISLWWRARHIAKQVRILEHGTGTLRRILSRIPAKELDGQPMPSRDRSDDRYELLAKLQRILKPLGFTSMVILVDRVDEPHLINGSAQRMKDFLWSMFDNKFLKHPGIGFKMLLPRDVVFFLGREEKEFYERSRLDKQNLIKSLEWTGESLYDMATNRIRACLDEGADQTISIRNFFAEDVTEQELINKFGKLRVPRHLFRFLYRLLTDHCNTSTQDSPNWKVSHETLEKCMDAYQRELEAMDRGLGTG</sequence>
<name>A0A1P8WGA8_9PLAN</name>
<accession>A0A1P8WGA8</accession>
<keyword evidence="1" id="KW-0472">Membrane</keyword>
<dbReference type="KEGG" id="fmr:Fuma_02690"/>
<proteinExistence type="predicted"/>
<evidence type="ECO:0000256" key="1">
    <source>
        <dbReference type="SAM" id="Phobius"/>
    </source>
</evidence>
<dbReference type="Proteomes" id="UP000187735">
    <property type="component" value="Chromosome"/>
</dbReference>